<dbReference type="OMA" id="YDERHIG"/>
<evidence type="ECO:0000313" key="1">
    <source>
        <dbReference type="EMBL" id="CAD8097988.1"/>
    </source>
</evidence>
<comment type="caution">
    <text evidence="1">The sequence shown here is derived from an EMBL/GenBank/DDBJ whole genome shotgun (WGS) entry which is preliminary data.</text>
</comment>
<protein>
    <recommendedName>
        <fullName evidence="3">MORN repeat protein</fullName>
    </recommendedName>
</protein>
<proteinExistence type="predicted"/>
<reference evidence="1" key="1">
    <citation type="submission" date="2021-01" db="EMBL/GenBank/DDBJ databases">
        <authorList>
            <consortium name="Genoscope - CEA"/>
            <person name="William W."/>
        </authorList>
    </citation>
    <scope>NUCLEOTIDE SEQUENCE</scope>
</reference>
<dbReference type="EMBL" id="CAJJDM010000108">
    <property type="protein sequence ID" value="CAD8097988.1"/>
    <property type="molecule type" value="Genomic_DNA"/>
</dbReference>
<evidence type="ECO:0008006" key="3">
    <source>
        <dbReference type="Google" id="ProtNLM"/>
    </source>
</evidence>
<evidence type="ECO:0000313" key="2">
    <source>
        <dbReference type="Proteomes" id="UP000688137"/>
    </source>
</evidence>
<dbReference type="PANTHER" id="PTHR33706">
    <property type="entry name" value="MORN VARIANT REPEAT PROTEIN"/>
    <property type="match status" value="1"/>
</dbReference>
<dbReference type="AlphaFoldDB" id="A0A8S1P4T2"/>
<keyword evidence="2" id="KW-1185">Reference proteome</keyword>
<sequence length="245" mass="29177">MEPRLENGQQNTQMKSLEEDIMINKDIILVNGLRYMKNLIGKLLNIFIIHCYITFHGCYQNGYRYGNWKYFYYMTTLMGCGHFDENGIKQGKWIELFKNFWGFFNRVQYSSCQITEEGEYKNGKRIGFWNIIDQNKIISGGIYNEKGIKNGIWTELHDNFSCFCEISYQGQYKQGIKVGQWKTIYDERHIGGGSYDEKGMRNGIWTDMDENFDRNLQSTFYLYTQNYENGQKKGKMIKQQFERKL</sequence>
<dbReference type="Proteomes" id="UP000688137">
    <property type="component" value="Unassembled WGS sequence"/>
</dbReference>
<name>A0A8S1P4T2_PARPR</name>
<dbReference type="PANTHER" id="PTHR33706:SF1">
    <property type="entry name" value="TPR REPEAT PROTEIN"/>
    <property type="match status" value="1"/>
</dbReference>
<accession>A0A8S1P4T2</accession>
<organism evidence="1 2">
    <name type="scientific">Paramecium primaurelia</name>
    <dbReference type="NCBI Taxonomy" id="5886"/>
    <lineage>
        <taxon>Eukaryota</taxon>
        <taxon>Sar</taxon>
        <taxon>Alveolata</taxon>
        <taxon>Ciliophora</taxon>
        <taxon>Intramacronucleata</taxon>
        <taxon>Oligohymenophorea</taxon>
        <taxon>Peniculida</taxon>
        <taxon>Parameciidae</taxon>
        <taxon>Paramecium</taxon>
    </lineage>
</organism>
<gene>
    <name evidence="1" type="ORF">PPRIM_AZ9-3.1.T1050138</name>
</gene>